<dbReference type="InterPro" id="IPR052347">
    <property type="entry name" value="Isochorismatase_Nicotinamidase"/>
</dbReference>
<dbReference type="GO" id="GO:0046872">
    <property type="term" value="F:metal ion binding"/>
    <property type="evidence" value="ECO:0007669"/>
    <property type="project" value="UniProtKB-KW"/>
</dbReference>
<keyword evidence="4 9" id="KW-0378">Hydrolase</keyword>
<evidence type="ECO:0000256" key="7">
    <source>
        <dbReference type="ARBA" id="ARBA00043224"/>
    </source>
</evidence>
<dbReference type="STRING" id="461836.A0A0L0D9C6"/>
<evidence type="ECO:0000256" key="1">
    <source>
        <dbReference type="ARBA" id="ARBA00006336"/>
    </source>
</evidence>
<dbReference type="Proteomes" id="UP000054408">
    <property type="component" value="Unassembled WGS sequence"/>
</dbReference>
<proteinExistence type="inferred from homology"/>
<dbReference type="EMBL" id="GL349434">
    <property type="protein sequence ID" value="KNC48651.1"/>
    <property type="molecule type" value="Genomic_DNA"/>
</dbReference>
<dbReference type="PANTHER" id="PTHR11080">
    <property type="entry name" value="PYRAZINAMIDASE/NICOTINAMIDASE"/>
    <property type="match status" value="1"/>
</dbReference>
<sequence>MGEVVEHAPGTMAYLVDELLGRTGTAGGCNEAGDGVAVGDEFIASTGTSVGLAAGAAADGGGGEASSNGLGGGSGEVLKGFIRETHLRADGTIDVVTKPHASPPRASPEPGLMAASRPALVVVDVQNDFLPGGALGVPDGNAVVPVINALREAIDFDAVVLTQDWHPEGHVSFKSASADGTWPDHCVANTQGARLASALNVASSDYIIRKGTDVQVDAYSGFGPPMPHPPTELEELLRAHNSDVVVVVGLALDYCVRATALDAHALGFTVYVVSDAVRPVTPAGGDDAKLDLVDAGVKLVTSQRLMAALGQ</sequence>
<dbReference type="Gene3D" id="3.40.50.850">
    <property type="entry name" value="Isochorismatase-like"/>
    <property type="match status" value="1"/>
</dbReference>
<comment type="pathway">
    <text evidence="5">Cofactor biosynthesis; nicotinate biosynthesis; nicotinate from nicotinamide: step 1/1.</text>
</comment>
<accession>A0A0L0D9C6</accession>
<keyword evidence="2" id="KW-0662">Pyridine nucleotide biosynthesis</keyword>
<dbReference type="GO" id="GO:0008936">
    <property type="term" value="F:nicotinamidase activity"/>
    <property type="evidence" value="ECO:0007669"/>
    <property type="project" value="UniProtKB-EC"/>
</dbReference>
<dbReference type="eggNOG" id="KOG4003">
    <property type="taxonomic scope" value="Eukaryota"/>
</dbReference>
<dbReference type="InterPro" id="IPR000868">
    <property type="entry name" value="Isochorismatase-like_dom"/>
</dbReference>
<name>A0A0L0D9C6_THETB</name>
<dbReference type="InterPro" id="IPR036380">
    <property type="entry name" value="Isochorismatase-like_sf"/>
</dbReference>
<dbReference type="GO" id="GO:0019363">
    <property type="term" value="P:pyridine nucleotide biosynthetic process"/>
    <property type="evidence" value="ECO:0007669"/>
    <property type="project" value="UniProtKB-KW"/>
</dbReference>
<evidence type="ECO:0000256" key="3">
    <source>
        <dbReference type="ARBA" id="ARBA00022723"/>
    </source>
</evidence>
<feature type="domain" description="Isochorismatase-like" evidence="8">
    <location>
        <begin position="119"/>
        <end position="303"/>
    </location>
</feature>
<dbReference type="PANTHER" id="PTHR11080:SF2">
    <property type="entry name" value="LD05707P"/>
    <property type="match status" value="1"/>
</dbReference>
<evidence type="ECO:0000313" key="9">
    <source>
        <dbReference type="EMBL" id="KNC48651.1"/>
    </source>
</evidence>
<dbReference type="CDD" id="cd01011">
    <property type="entry name" value="nicotinamidase"/>
    <property type="match status" value="1"/>
</dbReference>
<evidence type="ECO:0000256" key="2">
    <source>
        <dbReference type="ARBA" id="ARBA00022642"/>
    </source>
</evidence>
<dbReference type="AlphaFoldDB" id="A0A0L0D9C6"/>
<evidence type="ECO:0000256" key="6">
    <source>
        <dbReference type="ARBA" id="ARBA00039017"/>
    </source>
</evidence>
<organism evidence="9 10">
    <name type="scientific">Thecamonas trahens ATCC 50062</name>
    <dbReference type="NCBI Taxonomy" id="461836"/>
    <lineage>
        <taxon>Eukaryota</taxon>
        <taxon>Apusozoa</taxon>
        <taxon>Apusomonadida</taxon>
        <taxon>Apusomonadidae</taxon>
        <taxon>Thecamonas</taxon>
    </lineage>
</organism>
<dbReference type="GeneID" id="25560237"/>
<reference evidence="9 10" key="1">
    <citation type="submission" date="2010-05" db="EMBL/GenBank/DDBJ databases">
        <title>The Genome Sequence of Thecamonas trahens ATCC 50062.</title>
        <authorList>
            <consortium name="The Broad Institute Genome Sequencing Platform"/>
            <person name="Russ C."/>
            <person name="Cuomo C."/>
            <person name="Shea T."/>
            <person name="Young S.K."/>
            <person name="Zeng Q."/>
            <person name="Koehrsen M."/>
            <person name="Haas B."/>
            <person name="Borodovsky M."/>
            <person name="Guigo R."/>
            <person name="Alvarado L."/>
            <person name="Berlin A."/>
            <person name="Bochicchio J."/>
            <person name="Borenstein D."/>
            <person name="Chapman S."/>
            <person name="Chen Z."/>
            <person name="Freedman E."/>
            <person name="Gellesch M."/>
            <person name="Goldberg J."/>
            <person name="Griggs A."/>
            <person name="Gujja S."/>
            <person name="Heilman E."/>
            <person name="Heiman D."/>
            <person name="Hepburn T."/>
            <person name="Howarth C."/>
            <person name="Jen D."/>
            <person name="Larson L."/>
            <person name="Mehta T."/>
            <person name="Park D."/>
            <person name="Pearson M."/>
            <person name="Roberts A."/>
            <person name="Saif S."/>
            <person name="Shenoy N."/>
            <person name="Sisk P."/>
            <person name="Stolte C."/>
            <person name="Sykes S."/>
            <person name="Thomson T."/>
            <person name="Walk T."/>
            <person name="White J."/>
            <person name="Yandava C."/>
            <person name="Burger G."/>
            <person name="Gray M.W."/>
            <person name="Holland P.W.H."/>
            <person name="King N."/>
            <person name="Lang F.B.F."/>
            <person name="Roger A.J."/>
            <person name="Ruiz-Trillo I."/>
            <person name="Lander E."/>
            <person name="Nusbaum C."/>
        </authorList>
    </citation>
    <scope>NUCLEOTIDE SEQUENCE [LARGE SCALE GENOMIC DNA]</scope>
    <source>
        <strain evidence="9 10">ATCC 50062</strain>
    </source>
</reference>
<evidence type="ECO:0000256" key="5">
    <source>
        <dbReference type="ARBA" id="ARBA00037900"/>
    </source>
</evidence>
<dbReference type="Pfam" id="PF00857">
    <property type="entry name" value="Isochorismatase"/>
    <property type="match status" value="1"/>
</dbReference>
<dbReference type="SUPFAM" id="SSF52499">
    <property type="entry name" value="Isochorismatase-like hydrolases"/>
    <property type="match status" value="1"/>
</dbReference>
<keyword evidence="3" id="KW-0479">Metal-binding</keyword>
<evidence type="ECO:0000256" key="4">
    <source>
        <dbReference type="ARBA" id="ARBA00022801"/>
    </source>
</evidence>
<evidence type="ECO:0000259" key="8">
    <source>
        <dbReference type="Pfam" id="PF00857"/>
    </source>
</evidence>
<dbReference type="OrthoDB" id="3341310at2759"/>
<dbReference type="EC" id="3.5.1.19" evidence="6"/>
<gene>
    <name evidence="9" type="ORF">AMSG_00428</name>
</gene>
<keyword evidence="10" id="KW-1185">Reference proteome</keyword>
<protein>
    <recommendedName>
        <fullName evidence="6">nicotinamidase</fullName>
        <ecNumber evidence="6">3.5.1.19</ecNumber>
    </recommendedName>
    <alternativeName>
        <fullName evidence="7">Nicotinamide deamidase</fullName>
    </alternativeName>
</protein>
<comment type="similarity">
    <text evidence="1">Belongs to the isochorismatase family.</text>
</comment>
<evidence type="ECO:0000313" key="10">
    <source>
        <dbReference type="Proteomes" id="UP000054408"/>
    </source>
</evidence>
<dbReference type="RefSeq" id="XP_013762707.1">
    <property type="nucleotide sequence ID" value="XM_013907253.1"/>
</dbReference>